<dbReference type="AlphaFoldDB" id="A0AAV8WQ53"/>
<organism evidence="1 2">
    <name type="scientific">Rhamnusium bicolor</name>
    <dbReference type="NCBI Taxonomy" id="1586634"/>
    <lineage>
        <taxon>Eukaryota</taxon>
        <taxon>Metazoa</taxon>
        <taxon>Ecdysozoa</taxon>
        <taxon>Arthropoda</taxon>
        <taxon>Hexapoda</taxon>
        <taxon>Insecta</taxon>
        <taxon>Pterygota</taxon>
        <taxon>Neoptera</taxon>
        <taxon>Endopterygota</taxon>
        <taxon>Coleoptera</taxon>
        <taxon>Polyphaga</taxon>
        <taxon>Cucujiformia</taxon>
        <taxon>Chrysomeloidea</taxon>
        <taxon>Cerambycidae</taxon>
        <taxon>Lepturinae</taxon>
        <taxon>Rhagiini</taxon>
        <taxon>Rhamnusium</taxon>
    </lineage>
</organism>
<proteinExistence type="predicted"/>
<dbReference type="Proteomes" id="UP001162156">
    <property type="component" value="Unassembled WGS sequence"/>
</dbReference>
<evidence type="ECO:0000313" key="2">
    <source>
        <dbReference type="Proteomes" id="UP001162156"/>
    </source>
</evidence>
<protein>
    <submittedName>
        <fullName evidence="1">Uncharacterized protein</fullName>
    </submittedName>
</protein>
<name>A0AAV8WQ53_9CUCU</name>
<dbReference type="EMBL" id="JANEYF010005371">
    <property type="protein sequence ID" value="KAJ8928458.1"/>
    <property type="molecule type" value="Genomic_DNA"/>
</dbReference>
<sequence>MITTFFSRICMKHIDAAMERLKTKTVVNEKELSLVERILASEPNPKTAYILALDLILVGIDTVGQL</sequence>
<evidence type="ECO:0000313" key="1">
    <source>
        <dbReference type="EMBL" id="KAJ8928458.1"/>
    </source>
</evidence>
<accession>A0AAV8WQ53</accession>
<comment type="caution">
    <text evidence="1">The sequence shown here is derived from an EMBL/GenBank/DDBJ whole genome shotgun (WGS) entry which is preliminary data.</text>
</comment>
<keyword evidence="2" id="KW-1185">Reference proteome</keyword>
<reference evidence="1" key="1">
    <citation type="journal article" date="2023" name="Insect Mol. Biol.">
        <title>Genome sequencing provides insights into the evolution of gene families encoding plant cell wall-degrading enzymes in longhorned beetles.</title>
        <authorList>
            <person name="Shin N.R."/>
            <person name="Okamura Y."/>
            <person name="Kirsch R."/>
            <person name="Pauchet Y."/>
        </authorList>
    </citation>
    <scope>NUCLEOTIDE SEQUENCE</scope>
    <source>
        <strain evidence="1">RBIC_L_NR</strain>
    </source>
</reference>
<gene>
    <name evidence="1" type="ORF">NQ314_018983</name>
</gene>